<dbReference type="InterPro" id="IPR037401">
    <property type="entry name" value="SnoaL-like"/>
</dbReference>
<organism evidence="2 3">
    <name type="scientific">Phormidium nigroviride PCC 7112</name>
    <dbReference type="NCBI Taxonomy" id="179408"/>
    <lineage>
        <taxon>Bacteria</taxon>
        <taxon>Bacillati</taxon>
        <taxon>Cyanobacteriota</taxon>
        <taxon>Cyanophyceae</taxon>
        <taxon>Oscillatoriophycideae</taxon>
        <taxon>Oscillatoriales</taxon>
        <taxon>Oscillatoriaceae</taxon>
        <taxon>Phormidium</taxon>
    </lineage>
</organism>
<dbReference type="PATRIC" id="fig|179408.3.peg.4159"/>
<dbReference type="HOGENOM" id="CLU_137372_0_0_3"/>
<keyword evidence="3" id="KW-1185">Reference proteome</keyword>
<accession>K9VII0</accession>
<feature type="domain" description="SnoaL-like" evidence="1">
    <location>
        <begin position="23"/>
        <end position="73"/>
    </location>
</feature>
<dbReference type="Proteomes" id="UP000010478">
    <property type="component" value="Chromosome"/>
</dbReference>
<dbReference type="KEGG" id="oni:Osc7112_3383"/>
<dbReference type="Pfam" id="PF12680">
    <property type="entry name" value="SnoaL_2"/>
    <property type="match status" value="1"/>
</dbReference>
<dbReference type="RefSeq" id="WP_015177026.1">
    <property type="nucleotide sequence ID" value="NC_019729.1"/>
</dbReference>
<dbReference type="STRING" id="179408.Osc7112_3383"/>
<name>K9VII0_9CYAN</name>
<evidence type="ECO:0000313" key="2">
    <source>
        <dbReference type="EMBL" id="AFZ07761.1"/>
    </source>
</evidence>
<reference evidence="2 3" key="1">
    <citation type="submission" date="2012-05" db="EMBL/GenBank/DDBJ databases">
        <title>Finished chromosome of genome of Oscillatoria sp. PCC 7112.</title>
        <authorList>
            <consortium name="US DOE Joint Genome Institute"/>
            <person name="Gugger M."/>
            <person name="Coursin T."/>
            <person name="Rippka R."/>
            <person name="Tandeau De Marsac N."/>
            <person name="Huntemann M."/>
            <person name="Wei C.-L."/>
            <person name="Han J."/>
            <person name="Detter J.C."/>
            <person name="Han C."/>
            <person name="Tapia R."/>
            <person name="Davenport K."/>
            <person name="Daligault H."/>
            <person name="Erkkila T."/>
            <person name="Gu W."/>
            <person name="Munk A.C.C."/>
            <person name="Teshima H."/>
            <person name="Xu Y."/>
            <person name="Chain P."/>
            <person name="Chen A."/>
            <person name="Krypides N."/>
            <person name="Mavromatis K."/>
            <person name="Markowitz V."/>
            <person name="Szeto E."/>
            <person name="Ivanova N."/>
            <person name="Mikhailova N."/>
            <person name="Ovchinnikova G."/>
            <person name="Pagani I."/>
            <person name="Pati A."/>
            <person name="Goodwin L."/>
            <person name="Peters L."/>
            <person name="Pitluck S."/>
            <person name="Woyke T."/>
            <person name="Kerfeld C."/>
        </authorList>
    </citation>
    <scope>NUCLEOTIDE SEQUENCE [LARGE SCALE GENOMIC DNA]</scope>
    <source>
        <strain evidence="2 3">PCC 7112</strain>
    </source>
</reference>
<dbReference type="AlphaFoldDB" id="K9VII0"/>
<protein>
    <submittedName>
        <fullName evidence="2">Nuclear transport factor 2</fullName>
    </submittedName>
</protein>
<dbReference type="SUPFAM" id="SSF54427">
    <property type="entry name" value="NTF2-like"/>
    <property type="match status" value="1"/>
</dbReference>
<dbReference type="InterPro" id="IPR032710">
    <property type="entry name" value="NTF2-like_dom_sf"/>
</dbReference>
<proteinExistence type="predicted"/>
<dbReference type="EMBL" id="CP003614">
    <property type="protein sequence ID" value="AFZ07761.1"/>
    <property type="molecule type" value="Genomic_DNA"/>
</dbReference>
<sequence>MTATTRPILTVSTDIAGITNPAVLRYFETLNAGDFAATANLFADDGVLHAPFEEPIIGKSSIATYLKTEARGMQLQPQQGVSQILEDGQVEVQVSGRVQTSVFGINVGWRFVFNSHQQILSVTVKLLASPQELLNLRSHKKFDV</sequence>
<dbReference type="OrthoDB" id="465629at2"/>
<evidence type="ECO:0000259" key="1">
    <source>
        <dbReference type="Pfam" id="PF12680"/>
    </source>
</evidence>
<evidence type="ECO:0000313" key="3">
    <source>
        <dbReference type="Proteomes" id="UP000010478"/>
    </source>
</evidence>
<gene>
    <name evidence="2" type="ORF">Osc7112_3383</name>
</gene>
<dbReference type="eggNOG" id="COG3631">
    <property type="taxonomic scope" value="Bacteria"/>
</dbReference>
<dbReference type="Gene3D" id="3.10.450.50">
    <property type="match status" value="1"/>
</dbReference>